<feature type="region of interest" description="Disordered" evidence="10">
    <location>
        <begin position="423"/>
        <end position="534"/>
    </location>
</feature>
<keyword evidence="5" id="KW-0378">Hydrolase</keyword>
<protein>
    <recommendedName>
        <fullName evidence="3">Acyl-protein thioesterase 1</fullName>
        <ecNumber evidence="2">3.1.2.22</ecNumber>
    </recommendedName>
    <alternativeName>
        <fullName evidence="8">Palmitoyl-protein hydrolase</fullName>
    </alternativeName>
</protein>
<dbReference type="InterPro" id="IPR050565">
    <property type="entry name" value="LYPA1-2/EST-like"/>
</dbReference>
<dbReference type="PROSITE" id="PS50132">
    <property type="entry name" value="RGS"/>
    <property type="match status" value="1"/>
</dbReference>
<proteinExistence type="inferred from homology"/>
<dbReference type="GO" id="GO:0006631">
    <property type="term" value="P:fatty acid metabolic process"/>
    <property type="evidence" value="ECO:0007669"/>
    <property type="project" value="UniProtKB-KW"/>
</dbReference>
<feature type="domain" description="RGS" evidence="12">
    <location>
        <begin position="554"/>
        <end position="639"/>
    </location>
</feature>
<dbReference type="InterPro" id="IPR003140">
    <property type="entry name" value="PLipase/COase/thioEstase"/>
</dbReference>
<comment type="catalytic activity">
    <reaction evidence="9">
        <text>S-hexadecanoyl-L-cysteinyl-[protein] + H2O = L-cysteinyl-[protein] + hexadecanoate + H(+)</text>
        <dbReference type="Rhea" id="RHEA:19233"/>
        <dbReference type="Rhea" id="RHEA-COMP:10131"/>
        <dbReference type="Rhea" id="RHEA-COMP:11032"/>
        <dbReference type="ChEBI" id="CHEBI:7896"/>
        <dbReference type="ChEBI" id="CHEBI:15377"/>
        <dbReference type="ChEBI" id="CHEBI:15378"/>
        <dbReference type="ChEBI" id="CHEBI:29950"/>
        <dbReference type="ChEBI" id="CHEBI:74151"/>
        <dbReference type="EC" id="3.1.2.22"/>
    </reaction>
</comment>
<evidence type="ECO:0000256" key="8">
    <source>
        <dbReference type="ARBA" id="ARBA00031195"/>
    </source>
</evidence>
<dbReference type="SUPFAM" id="SSF53474">
    <property type="entry name" value="alpha/beta-Hydrolases"/>
    <property type="match status" value="1"/>
</dbReference>
<keyword evidence="6" id="KW-0443">Lipid metabolism</keyword>
<comment type="function">
    <text evidence="7">Hydrolyzes fatty acids from S-acylated cysteine residues in proteins with a strong preference for palmitoylated G-alpha proteins over other acyl substrates. Mediates the deacylation of G-alpha proteins such as GPA1 in vivo, but has weak or no activity toward palmitoylated Ras proteins. Has weak lysophospholipase activity in vitro; however such activity may not exist in vivo.</text>
</comment>
<accession>A0A2X0MAD1</accession>
<dbReference type="SMART" id="SM00315">
    <property type="entry name" value="RGS"/>
    <property type="match status" value="1"/>
</dbReference>
<dbReference type="STRING" id="796604.A0A2X0MAD1"/>
<keyword evidence="11" id="KW-0812">Transmembrane</keyword>
<evidence type="ECO:0000313" key="13">
    <source>
        <dbReference type="EMBL" id="SGY74025.1"/>
    </source>
</evidence>
<evidence type="ECO:0000256" key="4">
    <source>
        <dbReference type="ARBA" id="ARBA00022487"/>
    </source>
</evidence>
<dbReference type="Gene3D" id="1.10.167.10">
    <property type="entry name" value="Regulator of G-protein Signalling 4, domain 2"/>
    <property type="match status" value="1"/>
</dbReference>
<dbReference type="Pfam" id="PF02230">
    <property type="entry name" value="Abhydrolase_2"/>
    <property type="match status" value="1"/>
</dbReference>
<organism evidence="13 14">
    <name type="scientific">Microbotryum silenes-dioicae</name>
    <dbReference type="NCBI Taxonomy" id="796604"/>
    <lineage>
        <taxon>Eukaryota</taxon>
        <taxon>Fungi</taxon>
        <taxon>Dikarya</taxon>
        <taxon>Basidiomycota</taxon>
        <taxon>Pucciniomycotina</taxon>
        <taxon>Microbotryomycetes</taxon>
        <taxon>Microbotryales</taxon>
        <taxon>Microbotryaceae</taxon>
        <taxon>Microbotryum</taxon>
    </lineage>
</organism>
<dbReference type="EMBL" id="FQNC01000047">
    <property type="protein sequence ID" value="SGY74025.1"/>
    <property type="molecule type" value="Genomic_DNA"/>
</dbReference>
<feature type="transmembrane region" description="Helical" evidence="11">
    <location>
        <begin position="647"/>
        <end position="667"/>
    </location>
</feature>
<comment type="similarity">
    <text evidence="1">Belongs to the AB hydrolase superfamily. AB hydrolase 2 family.</text>
</comment>
<dbReference type="Pfam" id="PF00615">
    <property type="entry name" value="RGS"/>
    <property type="match status" value="1"/>
</dbReference>
<gene>
    <name evidence="13" type="primary">BQ5605_C005g03335</name>
    <name evidence="13" type="ORF">BQ5605_C005G03335</name>
</gene>
<dbReference type="AlphaFoldDB" id="A0A2X0MAD1"/>
<dbReference type="PANTHER" id="PTHR10655:SF17">
    <property type="entry name" value="LYSOPHOSPHOLIPASE-LIKE PROTEIN 1"/>
    <property type="match status" value="1"/>
</dbReference>
<dbReference type="EC" id="3.1.2.22" evidence="2"/>
<evidence type="ECO:0000256" key="9">
    <source>
        <dbReference type="ARBA" id="ARBA00047337"/>
    </source>
</evidence>
<dbReference type="InterPro" id="IPR036305">
    <property type="entry name" value="RGS_sf"/>
</dbReference>
<dbReference type="InterPro" id="IPR016137">
    <property type="entry name" value="RGS"/>
</dbReference>
<dbReference type="GO" id="GO:0052689">
    <property type="term" value="F:carboxylic ester hydrolase activity"/>
    <property type="evidence" value="ECO:0007669"/>
    <property type="project" value="UniProtKB-KW"/>
</dbReference>
<dbReference type="InterPro" id="IPR029058">
    <property type="entry name" value="AB_hydrolase_fold"/>
</dbReference>
<feature type="compositionally biased region" description="Basic and acidic residues" evidence="10">
    <location>
        <begin position="467"/>
        <end position="493"/>
    </location>
</feature>
<dbReference type="InterPro" id="IPR044926">
    <property type="entry name" value="RGS_subdomain_2"/>
</dbReference>
<evidence type="ECO:0000256" key="11">
    <source>
        <dbReference type="SAM" id="Phobius"/>
    </source>
</evidence>
<dbReference type="Gene3D" id="3.40.50.1820">
    <property type="entry name" value="alpha/beta hydrolase"/>
    <property type="match status" value="1"/>
</dbReference>
<keyword evidence="11" id="KW-0472">Membrane</keyword>
<dbReference type="SUPFAM" id="SSF48097">
    <property type="entry name" value="Regulator of G-protein signaling, RGS"/>
    <property type="match status" value="1"/>
</dbReference>
<feature type="region of interest" description="Disordered" evidence="10">
    <location>
        <begin position="231"/>
        <end position="270"/>
    </location>
</feature>
<evidence type="ECO:0000256" key="1">
    <source>
        <dbReference type="ARBA" id="ARBA00006499"/>
    </source>
</evidence>
<feature type="compositionally biased region" description="Basic and acidic residues" evidence="10">
    <location>
        <begin position="429"/>
        <end position="438"/>
    </location>
</feature>
<name>A0A2X0MAD1_9BASI</name>
<evidence type="ECO:0000256" key="5">
    <source>
        <dbReference type="ARBA" id="ARBA00022801"/>
    </source>
</evidence>
<feature type="transmembrane region" description="Helical" evidence="11">
    <location>
        <begin position="676"/>
        <end position="694"/>
    </location>
</feature>
<evidence type="ECO:0000259" key="12">
    <source>
        <dbReference type="PROSITE" id="PS50132"/>
    </source>
</evidence>
<keyword evidence="4" id="KW-0719">Serine esterase</keyword>
<evidence type="ECO:0000256" key="2">
    <source>
        <dbReference type="ARBA" id="ARBA00012423"/>
    </source>
</evidence>
<dbReference type="GO" id="GO:0008474">
    <property type="term" value="F:palmitoyl-(protein) hydrolase activity"/>
    <property type="evidence" value="ECO:0007669"/>
    <property type="project" value="UniProtKB-EC"/>
</dbReference>
<evidence type="ECO:0000256" key="6">
    <source>
        <dbReference type="ARBA" id="ARBA00022832"/>
    </source>
</evidence>
<keyword evidence="6" id="KW-0276">Fatty acid metabolism</keyword>
<dbReference type="Proteomes" id="UP000249464">
    <property type="component" value="Unassembled WGS sequence"/>
</dbReference>
<evidence type="ECO:0000256" key="10">
    <source>
        <dbReference type="SAM" id="MobiDB-lite"/>
    </source>
</evidence>
<dbReference type="GO" id="GO:0005737">
    <property type="term" value="C:cytoplasm"/>
    <property type="evidence" value="ECO:0007669"/>
    <property type="project" value="TreeGrafter"/>
</dbReference>
<evidence type="ECO:0000256" key="7">
    <source>
        <dbReference type="ARBA" id="ARBA00029392"/>
    </source>
</evidence>
<evidence type="ECO:0000313" key="14">
    <source>
        <dbReference type="Proteomes" id="UP000249464"/>
    </source>
</evidence>
<keyword evidence="14" id="KW-1185">Reference proteome</keyword>
<keyword evidence="11" id="KW-1133">Transmembrane helix</keyword>
<sequence>MSVMTVLPKGKHTATIIFSHGLGDSAAGWYPFAQALAPRFKHVKWVLPTAPTQPVTLNGGMPMNSWFDIRSLTPTNSSQEDERGLLASVRTISDWVASEVDAGIPANRIVVGGFSQGAVVSLAVGATLERKLAGLISLSGFLMLADKLKSMQVDHAPSYPVFWGHGTGDPVVRYQWGEMSVQKLRELGWKNIQFESYPGMQHTLGAKEQQDVEAWLKKILPEHVASCPGAKLTSVGHRDPSTISFPPAHPSTTKPAVPIKNRSPASQNRRTRVLEVTVRPRFGSAEPDGAKHAARAEDHYRWELQATWTNDGDLNLVKMTTTTPKKSTPAPRNRLPALAEVLRRNTRPPVDLYCYYLFLQREGSEDTLDFWLDVQQHENLCTVNSAPFGGRAYFKDLRKSGRTVREDWPRYHELARTRGSIYGGVTGIRRGDDGREGGEEVPGNTAPASPRPSVSGRPQAFSGSDYGETRVTNEKADGDRRGPSLGGEREDALRTPSPRPRTPASASYPLSPTLQALYPHDSEDRPRNGRLAAPAQPYIMRDTAISRTDLIASAERIYSRYLMPGADKEVYLPPALRITEFTLSSSNLPTVTHPDYDREADAQAQVPDMFHAQKEYVYRAMEQDTFPRFLRAKAFGNLTPISALVRLAFGLLALWVGLATGFAFIFLDKKPKVSRLWVIIPFTFAIINLVAHAYDLDPLLVFMGLSETEDIAAQTPFRTIGIREPYVRKLLFGRALWVTFLSAVVVAILTIIFVLVPGHRL</sequence>
<reference evidence="13 14" key="1">
    <citation type="submission" date="2016-11" db="EMBL/GenBank/DDBJ databases">
        <authorList>
            <person name="Jaros S."/>
            <person name="Januszkiewicz K."/>
            <person name="Wedrychowicz H."/>
        </authorList>
    </citation>
    <scope>NUCLEOTIDE SEQUENCE [LARGE SCALE GENOMIC DNA]</scope>
</reference>
<evidence type="ECO:0000256" key="3">
    <source>
        <dbReference type="ARBA" id="ARBA00014923"/>
    </source>
</evidence>
<feature type="transmembrane region" description="Helical" evidence="11">
    <location>
        <begin position="735"/>
        <end position="756"/>
    </location>
</feature>
<dbReference type="PANTHER" id="PTHR10655">
    <property type="entry name" value="LYSOPHOSPHOLIPASE-RELATED"/>
    <property type="match status" value="1"/>
</dbReference>